<proteinExistence type="inferred from homology"/>
<evidence type="ECO:0000256" key="4">
    <source>
        <dbReference type="ARBA" id="ARBA00022741"/>
    </source>
</evidence>
<dbReference type="NCBIfam" id="TIGR00073">
    <property type="entry name" value="hypB"/>
    <property type="match status" value="1"/>
</dbReference>
<evidence type="ECO:0000256" key="3">
    <source>
        <dbReference type="ARBA" id="ARBA00022723"/>
    </source>
</evidence>
<evidence type="ECO:0000256" key="2">
    <source>
        <dbReference type="ARBA" id="ARBA00022596"/>
    </source>
</evidence>
<keyword evidence="7" id="KW-0342">GTP-binding</keyword>
<dbReference type="EMBL" id="BPFB01000004">
    <property type="protein sequence ID" value="GIU42790.1"/>
    <property type="molecule type" value="Genomic_DNA"/>
</dbReference>
<dbReference type="PANTHER" id="PTHR30134:SF2">
    <property type="entry name" value="HYDROGENASE MATURATION FACTOR HYPB"/>
    <property type="match status" value="1"/>
</dbReference>
<keyword evidence="6" id="KW-0862">Zinc</keyword>
<evidence type="ECO:0000256" key="6">
    <source>
        <dbReference type="ARBA" id="ARBA00022833"/>
    </source>
</evidence>
<dbReference type="InterPro" id="IPR027417">
    <property type="entry name" value="P-loop_NTPase"/>
</dbReference>
<evidence type="ECO:0000259" key="10">
    <source>
        <dbReference type="Pfam" id="PF02492"/>
    </source>
</evidence>
<evidence type="ECO:0000313" key="11">
    <source>
        <dbReference type="EMBL" id="GIU42790.1"/>
    </source>
</evidence>
<organism evidence="11 12">
    <name type="scientific">Shewanella algidipiscicola</name>
    <dbReference type="NCBI Taxonomy" id="614070"/>
    <lineage>
        <taxon>Bacteria</taxon>
        <taxon>Pseudomonadati</taxon>
        <taxon>Pseudomonadota</taxon>
        <taxon>Gammaproteobacteria</taxon>
        <taxon>Alteromonadales</taxon>
        <taxon>Shewanellaceae</taxon>
        <taxon>Shewanella</taxon>
    </lineage>
</organism>
<keyword evidence="4" id="KW-0547">Nucleotide-binding</keyword>
<keyword evidence="5" id="KW-0378">Hydrolase</keyword>
<keyword evidence="12" id="KW-1185">Reference proteome</keyword>
<dbReference type="SUPFAM" id="SSF52540">
    <property type="entry name" value="P-loop containing nucleoside triphosphate hydrolases"/>
    <property type="match status" value="1"/>
</dbReference>
<evidence type="ECO:0000313" key="12">
    <source>
        <dbReference type="Proteomes" id="UP000761574"/>
    </source>
</evidence>
<keyword evidence="2" id="KW-0533">Nickel</keyword>
<dbReference type="RefSeq" id="WP_119976956.1">
    <property type="nucleotide sequence ID" value="NZ_BPFB01000004.1"/>
</dbReference>
<reference evidence="11 12" key="1">
    <citation type="submission" date="2021-05" db="EMBL/GenBank/DDBJ databases">
        <title>Molecular characterization for Shewanella algae harboring chromosomal blaOXA-55-like strains isolated from clinical and environment sample.</title>
        <authorList>
            <person name="Ohama Y."/>
            <person name="Aoki K."/>
            <person name="Harada S."/>
            <person name="Moriya K."/>
            <person name="Ishii Y."/>
            <person name="Tateda K."/>
        </authorList>
    </citation>
    <scope>NUCLEOTIDE SEQUENCE [LARGE SCALE GENOMIC DNA]</scope>
    <source>
        <strain evidence="11 12">LMG 23746</strain>
    </source>
</reference>
<comment type="caution">
    <text evidence="11">The sequence shown here is derived from an EMBL/GenBank/DDBJ whole genome shotgun (WGS) entry which is preliminary data.</text>
</comment>
<gene>
    <name evidence="11" type="primary">hypB</name>
    <name evidence="11" type="ORF">TUM4630_04580</name>
</gene>
<dbReference type="Proteomes" id="UP000761574">
    <property type="component" value="Unassembled WGS sequence"/>
</dbReference>
<dbReference type="PANTHER" id="PTHR30134">
    <property type="entry name" value="HYDROGENASE PROTEIN ASSEMBLY PROTEIN, NICKEL CHAPERONE"/>
    <property type="match status" value="1"/>
</dbReference>
<evidence type="ECO:0000256" key="5">
    <source>
        <dbReference type="ARBA" id="ARBA00022801"/>
    </source>
</evidence>
<comment type="similarity">
    <text evidence="1">Belongs to the SIMIBI class G3E GTPase family. HypB/HupM subfamily.</text>
</comment>
<protein>
    <recommendedName>
        <fullName evidence="8">Hydrogenase maturation factor HypB</fullName>
    </recommendedName>
</protein>
<dbReference type="Pfam" id="PF02492">
    <property type="entry name" value="cobW"/>
    <property type="match status" value="1"/>
</dbReference>
<feature type="domain" description="CobW/HypB/UreG nucleotide-binding" evidence="10">
    <location>
        <begin position="83"/>
        <end position="240"/>
    </location>
</feature>
<dbReference type="CDD" id="cd05390">
    <property type="entry name" value="HypB"/>
    <property type="match status" value="1"/>
</dbReference>
<dbReference type="InterPro" id="IPR003495">
    <property type="entry name" value="CobW/HypB/UreG_nucleotide-bd"/>
</dbReference>
<dbReference type="InterPro" id="IPR004392">
    <property type="entry name" value="Hyd_mat_HypB"/>
</dbReference>
<evidence type="ECO:0000256" key="9">
    <source>
        <dbReference type="SAM" id="MobiDB-lite"/>
    </source>
</evidence>
<dbReference type="Gene3D" id="3.40.50.300">
    <property type="entry name" value="P-loop containing nucleotide triphosphate hydrolases"/>
    <property type="match status" value="1"/>
</dbReference>
<dbReference type="PIRSF" id="PIRSF005624">
    <property type="entry name" value="Ni-bind_GTPase"/>
    <property type="match status" value="1"/>
</dbReference>
<keyword evidence="3" id="KW-0479">Metal-binding</keyword>
<evidence type="ECO:0000256" key="8">
    <source>
        <dbReference type="ARBA" id="ARBA00035238"/>
    </source>
</evidence>
<evidence type="ECO:0000256" key="1">
    <source>
        <dbReference type="ARBA" id="ARBA00006211"/>
    </source>
</evidence>
<accession>A0ABQ4P5H4</accession>
<feature type="compositionally biased region" description="Basic and acidic residues" evidence="9">
    <location>
        <begin position="16"/>
        <end position="26"/>
    </location>
</feature>
<feature type="region of interest" description="Disordered" evidence="9">
    <location>
        <begin position="16"/>
        <end position="46"/>
    </location>
</feature>
<evidence type="ECO:0000256" key="7">
    <source>
        <dbReference type="ARBA" id="ARBA00023134"/>
    </source>
</evidence>
<sequence length="263" mass="29532">MCKDCGCSITQRERAHASGAEHAHHHEHDHHHGHSHDHQELHSNPQLNDSKTLSVIHKILDKNDHEAAHNRQHFEAHQITAFNLMSSPGSGKTTLLEHLKEYTPLHYGVIEGDLETSRDADRLIAKGIPAYQIQTGSACHLDAFMVHGALHHVDLNPLDICFVENVGNLVCPASYDVGTHFNIVLVSVPEGDDKVEKYPVMFRKADLVLITKADLLPHFDFDVEEAKAQVKKLNPKAEVMITSVKDSDNMFAFAQWLNDHRRA</sequence>
<name>A0ABQ4P5H4_9GAMM</name>